<dbReference type="SUPFAM" id="SSF55073">
    <property type="entry name" value="Nucleotide cyclase"/>
    <property type="match status" value="1"/>
</dbReference>
<dbReference type="CDD" id="cd00130">
    <property type="entry name" value="PAS"/>
    <property type="match status" value="3"/>
</dbReference>
<dbReference type="InterPro" id="IPR000700">
    <property type="entry name" value="PAS-assoc_C"/>
</dbReference>
<dbReference type="EMBL" id="WHOD01000128">
    <property type="protein sequence ID" value="NOU97975.1"/>
    <property type="molecule type" value="Genomic_DNA"/>
</dbReference>
<proteinExistence type="predicted"/>
<dbReference type="SMART" id="SM00267">
    <property type="entry name" value="GGDEF"/>
    <property type="match status" value="1"/>
</dbReference>
<dbReference type="InterPro" id="IPR029787">
    <property type="entry name" value="Nucleotide_cyclase"/>
</dbReference>
<dbReference type="CDD" id="cd01949">
    <property type="entry name" value="GGDEF"/>
    <property type="match status" value="1"/>
</dbReference>
<comment type="caution">
    <text evidence="4">The sequence shown here is derived from an EMBL/GenBank/DDBJ whole genome shotgun (WGS) entry which is preliminary data.</text>
</comment>
<evidence type="ECO:0000259" key="2">
    <source>
        <dbReference type="PROSITE" id="PS50113"/>
    </source>
</evidence>
<dbReference type="Pfam" id="PF00990">
    <property type="entry name" value="GGDEF"/>
    <property type="match status" value="1"/>
</dbReference>
<dbReference type="PROSITE" id="PS50112">
    <property type="entry name" value="PAS"/>
    <property type="match status" value="3"/>
</dbReference>
<reference evidence="4" key="1">
    <citation type="submission" date="2019-10" db="EMBL/GenBank/DDBJ databases">
        <title>Description of Paenibacillus glebae sp. nov.</title>
        <authorList>
            <person name="Carlier A."/>
            <person name="Qi S."/>
        </authorList>
    </citation>
    <scope>NUCLEOTIDE SEQUENCE</scope>
    <source>
        <strain evidence="4">LMG 31456</strain>
    </source>
</reference>
<feature type="domain" description="GGDEF" evidence="3">
    <location>
        <begin position="414"/>
        <end position="551"/>
    </location>
</feature>
<dbReference type="GO" id="GO:0052621">
    <property type="term" value="F:diguanylate cyclase activity"/>
    <property type="evidence" value="ECO:0007669"/>
    <property type="project" value="TreeGrafter"/>
</dbReference>
<dbReference type="NCBIfam" id="TIGR00254">
    <property type="entry name" value="GGDEF"/>
    <property type="match status" value="1"/>
</dbReference>
<dbReference type="FunFam" id="3.30.70.270:FF:000001">
    <property type="entry name" value="Diguanylate cyclase domain protein"/>
    <property type="match status" value="1"/>
</dbReference>
<dbReference type="InterPro" id="IPR013655">
    <property type="entry name" value="PAS_fold_3"/>
</dbReference>
<dbReference type="Pfam" id="PF13426">
    <property type="entry name" value="PAS_9"/>
    <property type="match status" value="1"/>
</dbReference>
<evidence type="ECO:0000313" key="4">
    <source>
        <dbReference type="EMBL" id="NOU97975.1"/>
    </source>
</evidence>
<dbReference type="Pfam" id="PF08447">
    <property type="entry name" value="PAS_3"/>
    <property type="match status" value="1"/>
</dbReference>
<evidence type="ECO:0000259" key="3">
    <source>
        <dbReference type="PROSITE" id="PS50887"/>
    </source>
</evidence>
<dbReference type="SMART" id="SM00091">
    <property type="entry name" value="PAS"/>
    <property type="match status" value="3"/>
</dbReference>
<gene>
    <name evidence="4" type="ORF">GC093_32820</name>
</gene>
<dbReference type="InterPro" id="IPR013656">
    <property type="entry name" value="PAS_4"/>
</dbReference>
<dbReference type="GO" id="GO:1902201">
    <property type="term" value="P:negative regulation of bacterial-type flagellum-dependent cell motility"/>
    <property type="evidence" value="ECO:0007669"/>
    <property type="project" value="TreeGrafter"/>
</dbReference>
<dbReference type="Gene3D" id="3.30.450.20">
    <property type="entry name" value="PAS domain"/>
    <property type="match status" value="3"/>
</dbReference>
<feature type="domain" description="PAC" evidence="2">
    <location>
        <begin position="323"/>
        <end position="375"/>
    </location>
</feature>
<dbReference type="Gene3D" id="3.30.70.270">
    <property type="match status" value="1"/>
</dbReference>
<dbReference type="AlphaFoldDB" id="A0A972K4E1"/>
<name>A0A972K4E1_9BACL</name>
<feature type="domain" description="PAS" evidence="1">
    <location>
        <begin position="141"/>
        <end position="207"/>
    </location>
</feature>
<feature type="domain" description="PAS" evidence="1">
    <location>
        <begin position="23"/>
        <end position="63"/>
    </location>
</feature>
<protein>
    <submittedName>
        <fullName evidence="4">Diguanylate cyclase</fullName>
    </submittedName>
</protein>
<dbReference type="Proteomes" id="UP000641588">
    <property type="component" value="Unassembled WGS sequence"/>
</dbReference>
<accession>A0A972K4E1</accession>
<dbReference type="GO" id="GO:0005886">
    <property type="term" value="C:plasma membrane"/>
    <property type="evidence" value="ECO:0007669"/>
    <property type="project" value="TreeGrafter"/>
</dbReference>
<dbReference type="PROSITE" id="PS50887">
    <property type="entry name" value="GGDEF"/>
    <property type="match status" value="1"/>
</dbReference>
<dbReference type="PANTHER" id="PTHR45138">
    <property type="entry name" value="REGULATORY COMPONENTS OF SENSORY TRANSDUCTION SYSTEM"/>
    <property type="match status" value="1"/>
</dbReference>
<dbReference type="InterPro" id="IPR000014">
    <property type="entry name" value="PAS"/>
</dbReference>
<dbReference type="InterPro" id="IPR035965">
    <property type="entry name" value="PAS-like_dom_sf"/>
</dbReference>
<dbReference type="PANTHER" id="PTHR45138:SF9">
    <property type="entry name" value="DIGUANYLATE CYCLASE DGCM-RELATED"/>
    <property type="match status" value="1"/>
</dbReference>
<dbReference type="RefSeq" id="WP_171656225.1">
    <property type="nucleotide sequence ID" value="NZ_WHOD01000128.1"/>
</dbReference>
<dbReference type="InterPro" id="IPR001610">
    <property type="entry name" value="PAC"/>
</dbReference>
<dbReference type="GO" id="GO:0043709">
    <property type="term" value="P:cell adhesion involved in single-species biofilm formation"/>
    <property type="evidence" value="ECO:0007669"/>
    <property type="project" value="TreeGrafter"/>
</dbReference>
<evidence type="ECO:0000313" key="5">
    <source>
        <dbReference type="Proteomes" id="UP000641588"/>
    </source>
</evidence>
<dbReference type="PROSITE" id="PS50113">
    <property type="entry name" value="PAC"/>
    <property type="match status" value="1"/>
</dbReference>
<sequence>MPDPNQEELRIGLAAFQWSITGMAVISKDGRFLKVNPAFSNILAYSDSSLIEKHISSITHPDDELLFAFFIRYLLWREPTLKQLEIRLLHQEKGALPIRVSAFPLNSPDSNQDCVLIQIQELASSMDRHIQEPLSQSAGSLDGTAVGLVVLDASGLFTGINSAAQQLLQKSNNELIGSTFWSQFPEAVHTPLYEKFLSSMTTQLADSFEFFSPSFNKWFELHTYPEPESITVYFRDITVRKRNEDSLRESERMYRMIANNSTDLISRHGADGTFLYASPASTALLGYKPDELIGRNILELVHPDEYDIFVNWEQKNAVYLNQQLSSYRIRRKDGIYIWFETTARSISDSKRHSKEIVAVSRDITTRKQAELELMVSNEMLQKISTIDALTGVANRRGFDECFHKEWRHGLRLSTPLSIILLDIDYFKRYNDTYGHLEGDLCLKRVANSLKKSVKRPNDFIARYGGEEFVIILPATDLQGANIVANQMRAHIESLQIPHIRSEPTLYITISLGVASVIPCVEMNPSELFIRADKALYQAKHEGRNRAMLYQNAN</sequence>
<keyword evidence="5" id="KW-1185">Reference proteome</keyword>
<organism evidence="4 5">
    <name type="scientific">Paenibacillus foliorum</name>
    <dbReference type="NCBI Taxonomy" id="2654974"/>
    <lineage>
        <taxon>Bacteria</taxon>
        <taxon>Bacillati</taxon>
        <taxon>Bacillota</taxon>
        <taxon>Bacilli</taxon>
        <taxon>Bacillales</taxon>
        <taxon>Paenibacillaceae</taxon>
        <taxon>Paenibacillus</taxon>
    </lineage>
</organism>
<dbReference type="Pfam" id="PF08448">
    <property type="entry name" value="PAS_4"/>
    <property type="match status" value="1"/>
</dbReference>
<dbReference type="InterPro" id="IPR050469">
    <property type="entry name" value="Diguanylate_Cyclase"/>
</dbReference>
<dbReference type="InterPro" id="IPR043128">
    <property type="entry name" value="Rev_trsase/Diguanyl_cyclase"/>
</dbReference>
<dbReference type="SUPFAM" id="SSF55785">
    <property type="entry name" value="PYP-like sensor domain (PAS domain)"/>
    <property type="match status" value="3"/>
</dbReference>
<evidence type="ECO:0000259" key="1">
    <source>
        <dbReference type="PROSITE" id="PS50112"/>
    </source>
</evidence>
<dbReference type="NCBIfam" id="TIGR00229">
    <property type="entry name" value="sensory_box"/>
    <property type="match status" value="2"/>
</dbReference>
<dbReference type="SMART" id="SM00086">
    <property type="entry name" value="PAC"/>
    <property type="match status" value="2"/>
</dbReference>
<feature type="domain" description="PAS" evidence="1">
    <location>
        <begin position="250"/>
        <end position="307"/>
    </location>
</feature>
<dbReference type="InterPro" id="IPR000160">
    <property type="entry name" value="GGDEF_dom"/>
</dbReference>